<gene>
    <name evidence="4" type="ORF">E4L96_13565</name>
</gene>
<dbReference type="Gene3D" id="3.40.630.30">
    <property type="match status" value="1"/>
</dbReference>
<proteinExistence type="predicted"/>
<sequence length="139" mass="15230">MHTADDTAQYTIRTADRSDYEAVRAFLSAAGWSHRVGDAARFAALLDNSQRKLLVACDGEVVGFARAITDEISNGYLSMLAVDPVHRGRGLGRRLVEAITAGDPGITWVLRAGRGESVDFFQHVGFSRSTCAWERMRQG</sequence>
<organism evidence="4 5">
    <name type="scientific">Zemynaea arenosa</name>
    <dbReference type="NCBI Taxonomy" id="2561931"/>
    <lineage>
        <taxon>Bacteria</taxon>
        <taxon>Pseudomonadati</taxon>
        <taxon>Pseudomonadota</taxon>
        <taxon>Betaproteobacteria</taxon>
        <taxon>Burkholderiales</taxon>
        <taxon>Oxalobacteraceae</taxon>
        <taxon>Telluria group</taxon>
        <taxon>Zemynaea</taxon>
    </lineage>
</organism>
<dbReference type="PANTHER" id="PTHR43626:SF4">
    <property type="entry name" value="GCN5-RELATED N-ACETYLTRANSFERASE 2, CHLOROPLASTIC"/>
    <property type="match status" value="1"/>
</dbReference>
<dbReference type="EMBL" id="SPVF01000168">
    <property type="protein sequence ID" value="TFW18094.1"/>
    <property type="molecule type" value="Genomic_DNA"/>
</dbReference>
<evidence type="ECO:0000313" key="4">
    <source>
        <dbReference type="EMBL" id="TFW18094.1"/>
    </source>
</evidence>
<reference evidence="4 5" key="1">
    <citation type="submission" date="2019-03" db="EMBL/GenBank/DDBJ databases">
        <title>Draft Genome Sequence of Massilia arenosa sp. nov., a Novel Massilia Species Isolated from a Sandy-loam Maize Soil.</title>
        <authorList>
            <person name="Raths R."/>
            <person name="Peta V."/>
            <person name="Bucking H."/>
        </authorList>
    </citation>
    <scope>NUCLEOTIDE SEQUENCE [LARGE SCALE GENOMIC DNA]</scope>
    <source>
        <strain evidence="4 5">MC02</strain>
    </source>
</reference>
<dbReference type="InterPro" id="IPR000182">
    <property type="entry name" value="GNAT_dom"/>
</dbReference>
<evidence type="ECO:0000256" key="2">
    <source>
        <dbReference type="ARBA" id="ARBA00023315"/>
    </source>
</evidence>
<accession>A0A4Y9S9F1</accession>
<evidence type="ECO:0000256" key="1">
    <source>
        <dbReference type="ARBA" id="ARBA00022679"/>
    </source>
</evidence>
<dbReference type="Pfam" id="PF13508">
    <property type="entry name" value="Acetyltransf_7"/>
    <property type="match status" value="1"/>
</dbReference>
<dbReference type="SUPFAM" id="SSF55729">
    <property type="entry name" value="Acyl-CoA N-acyltransferases (Nat)"/>
    <property type="match status" value="1"/>
</dbReference>
<dbReference type="GO" id="GO:0008080">
    <property type="term" value="F:N-acetyltransferase activity"/>
    <property type="evidence" value="ECO:0007669"/>
    <property type="project" value="InterPro"/>
</dbReference>
<dbReference type="OrthoDB" id="5355033at2"/>
<dbReference type="RefSeq" id="WP_135207763.1">
    <property type="nucleotide sequence ID" value="NZ_SPVF01000168.1"/>
</dbReference>
<keyword evidence="1 4" id="KW-0808">Transferase</keyword>
<evidence type="ECO:0000259" key="3">
    <source>
        <dbReference type="PROSITE" id="PS51186"/>
    </source>
</evidence>
<keyword evidence="5" id="KW-1185">Reference proteome</keyword>
<dbReference type="PANTHER" id="PTHR43626">
    <property type="entry name" value="ACYL-COA N-ACYLTRANSFERASE"/>
    <property type="match status" value="1"/>
</dbReference>
<dbReference type="PROSITE" id="PS51186">
    <property type="entry name" value="GNAT"/>
    <property type="match status" value="1"/>
</dbReference>
<keyword evidence="2" id="KW-0012">Acyltransferase</keyword>
<name>A0A4Y9S9F1_9BURK</name>
<dbReference type="GO" id="GO:0005737">
    <property type="term" value="C:cytoplasm"/>
    <property type="evidence" value="ECO:0007669"/>
    <property type="project" value="TreeGrafter"/>
</dbReference>
<evidence type="ECO:0000313" key="5">
    <source>
        <dbReference type="Proteomes" id="UP000298438"/>
    </source>
</evidence>
<comment type="caution">
    <text evidence="4">The sequence shown here is derived from an EMBL/GenBank/DDBJ whole genome shotgun (WGS) entry which is preliminary data.</text>
</comment>
<dbReference type="AlphaFoldDB" id="A0A4Y9S9F1"/>
<feature type="domain" description="N-acetyltransferase" evidence="3">
    <location>
        <begin position="10"/>
        <end position="139"/>
    </location>
</feature>
<dbReference type="Proteomes" id="UP000298438">
    <property type="component" value="Unassembled WGS sequence"/>
</dbReference>
<protein>
    <submittedName>
        <fullName evidence="4">GNAT family N-acetyltransferase</fullName>
    </submittedName>
</protein>
<dbReference type="InterPro" id="IPR016181">
    <property type="entry name" value="Acyl_CoA_acyltransferase"/>
</dbReference>
<dbReference type="CDD" id="cd04301">
    <property type="entry name" value="NAT_SF"/>
    <property type="match status" value="1"/>
</dbReference>
<dbReference type="InterPro" id="IPR045039">
    <property type="entry name" value="NSI-like"/>
</dbReference>